<dbReference type="FunFam" id="3.40.640.10:FF:000114">
    <property type="entry name" value="Transcriptional regulator, GntR family"/>
    <property type="match status" value="1"/>
</dbReference>
<dbReference type="GO" id="GO:0003677">
    <property type="term" value="F:DNA binding"/>
    <property type="evidence" value="ECO:0007669"/>
    <property type="project" value="UniProtKB-KW"/>
</dbReference>
<keyword evidence="3" id="KW-0805">Transcription regulation</keyword>
<dbReference type="PANTHER" id="PTHR46577:SF1">
    <property type="entry name" value="HTH-TYPE TRANSCRIPTIONAL REGULATORY PROTEIN GABR"/>
    <property type="match status" value="1"/>
</dbReference>
<accession>A9KPS1</accession>
<dbReference type="Gene3D" id="3.40.640.10">
    <property type="entry name" value="Type I PLP-dependent aspartate aminotransferase-like (Major domain)"/>
    <property type="match status" value="1"/>
</dbReference>
<dbReference type="InterPro" id="IPR036388">
    <property type="entry name" value="WH-like_DNA-bd_sf"/>
</dbReference>
<dbReference type="KEGG" id="cpy:Cphy_1446"/>
<dbReference type="SUPFAM" id="SSF53383">
    <property type="entry name" value="PLP-dependent transferases"/>
    <property type="match status" value="1"/>
</dbReference>
<dbReference type="RefSeq" id="WP_012199474.1">
    <property type="nucleotide sequence ID" value="NC_010001.1"/>
</dbReference>
<dbReference type="InterPro" id="IPR051446">
    <property type="entry name" value="HTH_trans_reg/aminotransferase"/>
</dbReference>
<dbReference type="CDD" id="cd07377">
    <property type="entry name" value="WHTH_GntR"/>
    <property type="match status" value="1"/>
</dbReference>
<dbReference type="EMBL" id="CP000885">
    <property type="protein sequence ID" value="ABX41820.1"/>
    <property type="molecule type" value="Genomic_DNA"/>
</dbReference>
<dbReference type="SMART" id="SM00345">
    <property type="entry name" value="HTH_GNTR"/>
    <property type="match status" value="1"/>
</dbReference>
<dbReference type="Proteomes" id="UP000000370">
    <property type="component" value="Chromosome"/>
</dbReference>
<evidence type="ECO:0000256" key="4">
    <source>
        <dbReference type="ARBA" id="ARBA00023125"/>
    </source>
</evidence>
<name>A9KPS1_LACP7</name>
<organism evidence="7 8">
    <name type="scientific">Lachnoclostridium phytofermentans (strain ATCC 700394 / DSM 18823 / ISDg)</name>
    <name type="common">Clostridium phytofermentans</name>
    <dbReference type="NCBI Taxonomy" id="357809"/>
    <lineage>
        <taxon>Bacteria</taxon>
        <taxon>Bacillati</taxon>
        <taxon>Bacillota</taxon>
        <taxon>Clostridia</taxon>
        <taxon>Lachnospirales</taxon>
        <taxon>Lachnospiraceae</taxon>
    </lineage>
</organism>
<evidence type="ECO:0000313" key="7">
    <source>
        <dbReference type="EMBL" id="ABX41820.1"/>
    </source>
</evidence>
<keyword evidence="8" id="KW-1185">Reference proteome</keyword>
<proteinExistence type="inferred from homology"/>
<evidence type="ECO:0000256" key="2">
    <source>
        <dbReference type="ARBA" id="ARBA00022898"/>
    </source>
</evidence>
<dbReference type="GO" id="GO:0003700">
    <property type="term" value="F:DNA-binding transcription factor activity"/>
    <property type="evidence" value="ECO:0007669"/>
    <property type="project" value="InterPro"/>
</dbReference>
<evidence type="ECO:0000256" key="3">
    <source>
        <dbReference type="ARBA" id="ARBA00023015"/>
    </source>
</evidence>
<keyword evidence="7" id="KW-0808">Transferase</keyword>
<dbReference type="eggNOG" id="COG1167">
    <property type="taxonomic scope" value="Bacteria"/>
</dbReference>
<dbReference type="CDD" id="cd00609">
    <property type="entry name" value="AAT_like"/>
    <property type="match status" value="1"/>
</dbReference>
<dbReference type="SUPFAM" id="SSF46785">
    <property type="entry name" value="Winged helix' DNA-binding domain"/>
    <property type="match status" value="1"/>
</dbReference>
<dbReference type="PROSITE" id="PS50949">
    <property type="entry name" value="HTH_GNTR"/>
    <property type="match status" value="1"/>
</dbReference>
<comment type="similarity">
    <text evidence="1">In the C-terminal section; belongs to the class-I pyridoxal-phosphate-dependent aminotransferase family.</text>
</comment>
<keyword evidence="7" id="KW-0032">Aminotransferase</keyword>
<keyword evidence="4" id="KW-0238">DNA-binding</keyword>
<evidence type="ECO:0000256" key="1">
    <source>
        <dbReference type="ARBA" id="ARBA00005384"/>
    </source>
</evidence>
<dbReference type="InterPro" id="IPR000524">
    <property type="entry name" value="Tscrpt_reg_HTH_GntR"/>
</dbReference>
<evidence type="ECO:0000259" key="6">
    <source>
        <dbReference type="PROSITE" id="PS50949"/>
    </source>
</evidence>
<dbReference type="HOGENOM" id="CLU_017584_0_0_9"/>
<dbReference type="GO" id="GO:0030170">
    <property type="term" value="F:pyridoxal phosphate binding"/>
    <property type="evidence" value="ECO:0007669"/>
    <property type="project" value="InterPro"/>
</dbReference>
<dbReference type="InterPro" id="IPR015421">
    <property type="entry name" value="PyrdxlP-dep_Trfase_major"/>
</dbReference>
<dbReference type="GO" id="GO:0008483">
    <property type="term" value="F:transaminase activity"/>
    <property type="evidence" value="ECO:0007669"/>
    <property type="project" value="UniProtKB-KW"/>
</dbReference>
<evidence type="ECO:0000313" key="8">
    <source>
        <dbReference type="Proteomes" id="UP000000370"/>
    </source>
</evidence>
<keyword evidence="5" id="KW-0804">Transcription</keyword>
<keyword evidence="2" id="KW-0663">Pyridoxal phosphate</keyword>
<dbReference type="STRING" id="357809.Cphy_1446"/>
<dbReference type="InterPro" id="IPR036390">
    <property type="entry name" value="WH_DNA-bd_sf"/>
</dbReference>
<dbReference type="InterPro" id="IPR015424">
    <property type="entry name" value="PyrdxlP-dep_Trfase"/>
</dbReference>
<feature type="domain" description="HTH gntR-type" evidence="6">
    <location>
        <begin position="3"/>
        <end position="71"/>
    </location>
</feature>
<reference evidence="8" key="1">
    <citation type="submission" date="2007-11" db="EMBL/GenBank/DDBJ databases">
        <title>Complete genome sequence of Clostridium phytofermentans ISDg.</title>
        <authorList>
            <person name="Leschine S.B."/>
            <person name="Warnick T.A."/>
            <person name="Blanchard J.L."/>
            <person name="Schnell D.J."/>
            <person name="Petit E.L."/>
            <person name="LaTouf W.G."/>
            <person name="Copeland A."/>
            <person name="Lucas S."/>
            <person name="Lapidus A."/>
            <person name="Barry K."/>
            <person name="Glavina del Rio T."/>
            <person name="Dalin E."/>
            <person name="Tice H."/>
            <person name="Pitluck S."/>
            <person name="Kiss H."/>
            <person name="Brettin T."/>
            <person name="Bruce D."/>
            <person name="Detter J.C."/>
            <person name="Han C."/>
            <person name="Kuske C."/>
            <person name="Schmutz J."/>
            <person name="Larimer F."/>
            <person name="Land M."/>
            <person name="Hauser L."/>
            <person name="Kyrpides N."/>
            <person name="Kim E.A."/>
            <person name="Richardson P."/>
        </authorList>
    </citation>
    <scope>NUCLEOTIDE SEQUENCE [LARGE SCALE GENOMIC DNA]</scope>
    <source>
        <strain evidence="8">ATCC 700394 / DSM 18823 / ISDg</strain>
    </source>
</reference>
<dbReference type="Gene3D" id="1.10.10.10">
    <property type="entry name" value="Winged helix-like DNA-binding domain superfamily/Winged helix DNA-binding domain"/>
    <property type="match status" value="1"/>
</dbReference>
<evidence type="ECO:0000256" key="5">
    <source>
        <dbReference type="ARBA" id="ARBA00023163"/>
    </source>
</evidence>
<dbReference type="Pfam" id="PF00392">
    <property type="entry name" value="GntR"/>
    <property type="match status" value="1"/>
</dbReference>
<sequence length="449" mass="51650">MSMYKYLTLLNEIETKIKSGIYKQGEKIPSIRSLSEIYNCNKSTVISALNELERKHVIYSLPKSGYYVVTTKNVSDHGKVPKFNFSSSAPDPAVFPYLDFQHCINQAIDIYKNDLFIYGTPKGLPSLVDVIQKQLANYQVFTSKENIFITSGVQQALSILAALPFPNNKQTILLEQPGYHLFIEALQTMQIPVIGIRRTSEGINFTELERLFQEENIKFFYTMPRYHNPLGTSYSQKEKYEILKLAQKYDVFIVEDDYLVDFEQNSKADPIYSYDNSKNVIYLKSYSKIIFPGLRIGIAVIPDSLINVFSSYKRILDVDSSMLSQAALEIYINSGMFEKHKEKMNAAYYLRSKCLTTALKNNLNQSNQNLFKYTPVKNICVHTYVELDKRISCEKVINRLRRKSILVDGVNNNYLKSFPINDSIIKINVSNVDEEHIEEGVSQIVKEIY</sequence>
<dbReference type="AlphaFoldDB" id="A9KPS1"/>
<gene>
    <name evidence="7" type="ordered locus">Cphy_1446</name>
</gene>
<dbReference type="Pfam" id="PF00155">
    <property type="entry name" value="Aminotran_1_2"/>
    <property type="match status" value="1"/>
</dbReference>
<protein>
    <submittedName>
        <fullName evidence="7">Transcriptional regulator, GntR family with aminotransferase domain</fullName>
    </submittedName>
</protein>
<dbReference type="PANTHER" id="PTHR46577">
    <property type="entry name" value="HTH-TYPE TRANSCRIPTIONAL REGULATORY PROTEIN GABR"/>
    <property type="match status" value="1"/>
</dbReference>
<dbReference type="InterPro" id="IPR004839">
    <property type="entry name" value="Aminotransferase_I/II_large"/>
</dbReference>